<comment type="similarity">
    <text evidence="4 10">Belongs to the NAD(P)-dependent epimerase/dehydratase family.</text>
</comment>
<evidence type="ECO:0000256" key="3">
    <source>
        <dbReference type="ARBA" id="ARBA00004947"/>
    </source>
</evidence>
<dbReference type="OrthoDB" id="142826at2"/>
<dbReference type="PANTHER" id="PTHR43725">
    <property type="entry name" value="UDP-GLUCOSE 4-EPIMERASE"/>
    <property type="match status" value="1"/>
</dbReference>
<evidence type="ECO:0000256" key="10">
    <source>
        <dbReference type="RuleBase" id="RU366046"/>
    </source>
</evidence>
<evidence type="ECO:0000259" key="12">
    <source>
        <dbReference type="Pfam" id="PF01370"/>
    </source>
</evidence>
<dbReference type="GO" id="GO:0033499">
    <property type="term" value="P:galactose catabolic process via UDP-galactose, Leloir pathway"/>
    <property type="evidence" value="ECO:0007669"/>
    <property type="project" value="TreeGrafter"/>
</dbReference>
<dbReference type="Pfam" id="PF01370">
    <property type="entry name" value="Epimerase"/>
    <property type="match status" value="1"/>
</dbReference>
<evidence type="ECO:0000256" key="6">
    <source>
        <dbReference type="ARBA" id="ARBA00018569"/>
    </source>
</evidence>
<sequence length="329" mass="35561">MNVLVVGGAGYIGSHTAKALHRAGFTPVVFDNLSYGHRWAVRWGPLVEADLADKAAILEALQGHRIGAVIHFAANAYVGESMENPAKYFRNNVANMLNLLEALVETGVRHIVFSSSCATYGIPQSVPIREDFPQNPINPYGETKLVGEKMLKWFGGAYGLGWMALRYFNASGADPEGELGEVHDPETHLIPLVIDAALGRRPPVRIFGTDYPTPDGTAIRDYIHVTDLAEAHVRALQHLLQGGSSMALNLGTGRGTSVLEVVQAVEKVAGRPVPAEKAPRRPGDPPALVADPSRAREVLGWEARYQDISEIVATAWNFATRHPQAAPSV</sequence>
<dbReference type="Proteomes" id="UP000265800">
    <property type="component" value="Unassembled WGS sequence"/>
</dbReference>
<comment type="subunit">
    <text evidence="10">Homodimer.</text>
</comment>
<keyword evidence="7 10" id="KW-0520">NAD</keyword>
<keyword evidence="14" id="KW-1185">Reference proteome</keyword>
<dbReference type="PANTHER" id="PTHR43725:SF53">
    <property type="entry name" value="UDP-ARABINOSE 4-EPIMERASE 1"/>
    <property type="match status" value="1"/>
</dbReference>
<gene>
    <name evidence="13" type="primary">galE_2</name>
    <name evidence="13" type="ORF">Mlute_00869</name>
</gene>
<dbReference type="CDD" id="cd05247">
    <property type="entry name" value="UDP_G4E_1_SDR_e"/>
    <property type="match status" value="1"/>
</dbReference>
<evidence type="ECO:0000256" key="8">
    <source>
        <dbReference type="ARBA" id="ARBA00023235"/>
    </source>
</evidence>
<comment type="pathway">
    <text evidence="3 10">Carbohydrate metabolism; galactose metabolism.</text>
</comment>
<proteinExistence type="inferred from homology"/>
<evidence type="ECO:0000256" key="2">
    <source>
        <dbReference type="ARBA" id="ARBA00001911"/>
    </source>
</evidence>
<evidence type="ECO:0000256" key="7">
    <source>
        <dbReference type="ARBA" id="ARBA00023027"/>
    </source>
</evidence>
<feature type="domain" description="NAD-dependent epimerase/dehydratase" evidence="12">
    <location>
        <begin position="3"/>
        <end position="251"/>
    </location>
</feature>
<evidence type="ECO:0000256" key="4">
    <source>
        <dbReference type="ARBA" id="ARBA00007637"/>
    </source>
</evidence>
<comment type="catalytic activity">
    <reaction evidence="1 10">
        <text>UDP-alpha-D-glucose = UDP-alpha-D-galactose</text>
        <dbReference type="Rhea" id="RHEA:22168"/>
        <dbReference type="ChEBI" id="CHEBI:58885"/>
        <dbReference type="ChEBI" id="CHEBI:66914"/>
        <dbReference type="EC" id="5.1.3.2"/>
    </reaction>
</comment>
<protein>
    <recommendedName>
        <fullName evidence="6 10">UDP-glucose 4-epimerase</fullName>
        <ecNumber evidence="5 10">5.1.3.2</ecNumber>
    </recommendedName>
</protein>
<dbReference type="EC" id="5.1.3.2" evidence="5 10"/>
<dbReference type="InterPro" id="IPR036291">
    <property type="entry name" value="NAD(P)-bd_dom_sf"/>
</dbReference>
<organism evidence="13 14">
    <name type="scientific">Meiothermus luteus</name>
    <dbReference type="NCBI Taxonomy" id="2026184"/>
    <lineage>
        <taxon>Bacteria</taxon>
        <taxon>Thermotogati</taxon>
        <taxon>Deinococcota</taxon>
        <taxon>Deinococci</taxon>
        <taxon>Thermales</taxon>
        <taxon>Thermaceae</taxon>
        <taxon>Meiothermus</taxon>
    </lineage>
</organism>
<dbReference type="Gene3D" id="3.40.50.720">
    <property type="entry name" value="NAD(P)-binding Rossmann-like Domain"/>
    <property type="match status" value="1"/>
</dbReference>
<name>A0A399EUJ6_9DEIN</name>
<evidence type="ECO:0000256" key="1">
    <source>
        <dbReference type="ARBA" id="ARBA00000083"/>
    </source>
</evidence>
<keyword evidence="8 10" id="KW-0413">Isomerase</keyword>
<dbReference type="EMBL" id="QWKZ01000019">
    <property type="protein sequence ID" value="RIH87708.1"/>
    <property type="molecule type" value="Genomic_DNA"/>
</dbReference>
<evidence type="ECO:0000256" key="9">
    <source>
        <dbReference type="ARBA" id="ARBA00023277"/>
    </source>
</evidence>
<dbReference type="SUPFAM" id="SSF51735">
    <property type="entry name" value="NAD(P)-binding Rossmann-fold domains"/>
    <property type="match status" value="1"/>
</dbReference>
<feature type="region of interest" description="Disordered" evidence="11">
    <location>
        <begin position="272"/>
        <end position="291"/>
    </location>
</feature>
<evidence type="ECO:0000256" key="5">
    <source>
        <dbReference type="ARBA" id="ARBA00013189"/>
    </source>
</evidence>
<dbReference type="NCBIfam" id="TIGR01179">
    <property type="entry name" value="galE"/>
    <property type="match status" value="1"/>
</dbReference>
<comment type="cofactor">
    <cofactor evidence="2 10">
        <name>NAD(+)</name>
        <dbReference type="ChEBI" id="CHEBI:57540"/>
    </cofactor>
</comment>
<dbReference type="InterPro" id="IPR005886">
    <property type="entry name" value="UDP_G4E"/>
</dbReference>
<evidence type="ECO:0000313" key="14">
    <source>
        <dbReference type="Proteomes" id="UP000265800"/>
    </source>
</evidence>
<comment type="caution">
    <text evidence="13">The sequence shown here is derived from an EMBL/GenBank/DDBJ whole genome shotgun (WGS) entry which is preliminary data.</text>
</comment>
<dbReference type="InterPro" id="IPR001509">
    <property type="entry name" value="Epimerase_deHydtase"/>
</dbReference>
<dbReference type="GO" id="GO:0003978">
    <property type="term" value="F:UDP-glucose 4-epimerase activity"/>
    <property type="evidence" value="ECO:0007669"/>
    <property type="project" value="UniProtKB-UniRule"/>
</dbReference>
<dbReference type="UniPathway" id="UPA00214"/>
<reference evidence="13 14" key="1">
    <citation type="submission" date="2018-08" db="EMBL/GenBank/DDBJ databases">
        <title>Meiothermus luteus KCTC 52599 genome sequencing project.</title>
        <authorList>
            <person name="Da Costa M.S."/>
            <person name="Albuquerque L."/>
            <person name="Raposo P."/>
            <person name="Froufe H.J.C."/>
            <person name="Barroso C.S."/>
            <person name="Egas C."/>
        </authorList>
    </citation>
    <scope>NUCLEOTIDE SEQUENCE [LARGE SCALE GENOMIC DNA]</scope>
    <source>
        <strain evidence="13 14">KCTC 52599</strain>
    </source>
</reference>
<evidence type="ECO:0000256" key="11">
    <source>
        <dbReference type="SAM" id="MobiDB-lite"/>
    </source>
</evidence>
<keyword evidence="9 10" id="KW-0119">Carbohydrate metabolism</keyword>
<dbReference type="RefSeq" id="WP_119359537.1">
    <property type="nucleotide sequence ID" value="NZ_QWKZ01000019.1"/>
</dbReference>
<accession>A0A399EUJ6</accession>
<dbReference type="Gene3D" id="3.90.25.10">
    <property type="entry name" value="UDP-galactose 4-epimerase, domain 1"/>
    <property type="match status" value="1"/>
</dbReference>
<dbReference type="AlphaFoldDB" id="A0A399EUJ6"/>
<evidence type="ECO:0000313" key="13">
    <source>
        <dbReference type="EMBL" id="RIH87708.1"/>
    </source>
</evidence>